<gene>
    <name evidence="3" type="ORF">DY000_02010716</name>
    <name evidence="2" type="ORF">F2Q70_00000017</name>
</gene>
<reference evidence="3" key="2">
    <citation type="submission" date="2019-12" db="EMBL/GenBank/DDBJ databases">
        <authorList>
            <person name="Studholme D.J."/>
            <person name="Sarris P."/>
        </authorList>
    </citation>
    <scope>NUCLEOTIDE SEQUENCE</scope>
    <source>
        <strain evidence="3">PFS-1207/04</strain>
        <tissue evidence="3">Leaf</tissue>
    </source>
</reference>
<sequence>MKRRYTSGRYQRFSDDARPKRGTSPDMQCKDKFLVQSDIVSEASSSKDVLAN</sequence>
<feature type="region of interest" description="Disordered" evidence="1">
    <location>
        <begin position="1"/>
        <end position="30"/>
    </location>
</feature>
<accession>A0A3N6QXR6</accession>
<proteinExistence type="predicted"/>
<dbReference type="EMBL" id="QGKY02001015">
    <property type="protein sequence ID" value="KAF2571369.1"/>
    <property type="molecule type" value="Genomic_DNA"/>
</dbReference>
<keyword evidence="4" id="KW-1185">Reference proteome</keyword>
<dbReference type="EMBL" id="QGKV02000759">
    <property type="protein sequence ID" value="KAF3563608.1"/>
    <property type="molecule type" value="Genomic_DNA"/>
</dbReference>
<reference evidence="2" key="1">
    <citation type="submission" date="2019-12" db="EMBL/GenBank/DDBJ databases">
        <title>Genome sequencing and annotation of Brassica cretica.</title>
        <authorList>
            <person name="Studholme D.J."/>
            <person name="Sarris P.F."/>
        </authorList>
    </citation>
    <scope>NUCLEOTIDE SEQUENCE</scope>
    <source>
        <strain evidence="2">PFS-102/07</strain>
        <tissue evidence="2">Leaf</tissue>
    </source>
</reference>
<evidence type="ECO:0000256" key="1">
    <source>
        <dbReference type="SAM" id="MobiDB-lite"/>
    </source>
</evidence>
<organism evidence="2">
    <name type="scientific">Brassica cretica</name>
    <name type="common">Mustard</name>
    <dbReference type="NCBI Taxonomy" id="69181"/>
    <lineage>
        <taxon>Eukaryota</taxon>
        <taxon>Viridiplantae</taxon>
        <taxon>Streptophyta</taxon>
        <taxon>Embryophyta</taxon>
        <taxon>Tracheophyta</taxon>
        <taxon>Spermatophyta</taxon>
        <taxon>Magnoliopsida</taxon>
        <taxon>eudicotyledons</taxon>
        <taxon>Gunneridae</taxon>
        <taxon>Pentapetalae</taxon>
        <taxon>rosids</taxon>
        <taxon>malvids</taxon>
        <taxon>Brassicales</taxon>
        <taxon>Brassicaceae</taxon>
        <taxon>Brassiceae</taxon>
        <taxon>Brassica</taxon>
    </lineage>
</organism>
<evidence type="ECO:0000313" key="2">
    <source>
        <dbReference type="EMBL" id="KAF2571369.1"/>
    </source>
</evidence>
<name>A0A3N6QXR6_BRACR</name>
<reference evidence="3 4" key="3">
    <citation type="journal article" date="2020" name="BMC Genomics">
        <title>Intraspecific diversification of the crop wild relative Brassica cretica Lam. using demographic model selection.</title>
        <authorList>
            <person name="Kioukis A."/>
            <person name="Michalopoulou V.A."/>
            <person name="Briers L."/>
            <person name="Pirintsos S."/>
            <person name="Studholme D.J."/>
            <person name="Pavlidis P."/>
            <person name="Sarris P.F."/>
        </authorList>
    </citation>
    <scope>NUCLEOTIDE SEQUENCE [LARGE SCALE GENOMIC DNA]</scope>
    <source>
        <strain evidence="4">cv. PFS-1207/04</strain>
        <strain evidence="3">PFS-1207/04</strain>
    </source>
</reference>
<protein>
    <submittedName>
        <fullName evidence="2">Uncharacterized protein</fullName>
    </submittedName>
</protein>
<evidence type="ECO:0000313" key="3">
    <source>
        <dbReference type="EMBL" id="KAF3563608.1"/>
    </source>
</evidence>
<evidence type="ECO:0000313" key="4">
    <source>
        <dbReference type="Proteomes" id="UP000266723"/>
    </source>
</evidence>
<comment type="caution">
    <text evidence="2">The sequence shown here is derived from an EMBL/GenBank/DDBJ whole genome shotgun (WGS) entry which is preliminary data.</text>
</comment>
<dbReference type="Proteomes" id="UP000266723">
    <property type="component" value="Unassembled WGS sequence"/>
</dbReference>
<dbReference type="AlphaFoldDB" id="A0A3N6QXR6"/>